<dbReference type="InterPro" id="IPR039329">
    <property type="entry name" value="SIAE"/>
</dbReference>
<accession>A0A380BAH2</accession>
<evidence type="ECO:0000313" key="3">
    <source>
        <dbReference type="EMBL" id="SUI96702.1"/>
    </source>
</evidence>
<dbReference type="SUPFAM" id="SSF52266">
    <property type="entry name" value="SGNH hydrolase"/>
    <property type="match status" value="1"/>
</dbReference>
<dbReference type="PANTHER" id="PTHR22901:SF0">
    <property type="entry name" value="SIALATE O-ACETYLESTERASE"/>
    <property type="match status" value="1"/>
</dbReference>
<dbReference type="EMBL" id="UGYW01000001">
    <property type="protein sequence ID" value="SUI96702.1"/>
    <property type="molecule type" value="Genomic_DNA"/>
</dbReference>
<dbReference type="GO" id="GO:0005975">
    <property type="term" value="P:carbohydrate metabolic process"/>
    <property type="evidence" value="ECO:0007669"/>
    <property type="project" value="TreeGrafter"/>
</dbReference>
<reference evidence="3 4" key="1">
    <citation type="submission" date="2018-06" db="EMBL/GenBank/DDBJ databases">
        <authorList>
            <consortium name="Pathogen Informatics"/>
            <person name="Doyle S."/>
        </authorList>
    </citation>
    <scope>NUCLEOTIDE SEQUENCE [LARGE SCALE GENOMIC DNA]</scope>
    <source>
        <strain evidence="3 4">NCTC11388</strain>
    </source>
</reference>
<keyword evidence="1" id="KW-0378">Hydrolase</keyword>
<name>A0A380BAH2_SPHSI</name>
<dbReference type="AlphaFoldDB" id="A0A380BAH2"/>
<dbReference type="GO" id="GO:0001681">
    <property type="term" value="F:sialate O-acetylesterase activity"/>
    <property type="evidence" value="ECO:0007669"/>
    <property type="project" value="InterPro"/>
</dbReference>
<feature type="domain" description="Sialate O-acetylesterase" evidence="2">
    <location>
        <begin position="299"/>
        <end position="384"/>
    </location>
</feature>
<gene>
    <name evidence="3" type="ORF">NCTC11388_00096</name>
</gene>
<dbReference type="Gene3D" id="3.40.50.1110">
    <property type="entry name" value="SGNH hydrolase"/>
    <property type="match status" value="1"/>
</dbReference>
<sequence length="507" mass="58090">MLTMKITVLKYALSCLAFVLLDICKADIRLPALVSDNMLLQQNTKVRLWGSADPGEQVTVRASWTKDNIITTADHAGKWMLTIETPKASDKTYELLFNGKNEIRIRNILVGEVWLCSGQSNMDFPVAKSTGWRTGILDEEQHMKEADFPEIRLFHVRQTLSPKVPLEDCDGEWMICNPDNLKEFSAVAFFFGRKIYRQTKLPVGLIQTTWGGTHAESWTPMPVMQRNPLYTILIEEQNKAEESYPQDSLIYQKALKDYEEARSKGQQLPKKPKEPLGIYHNKALATLWNGMVNPLVPYSVKGVIWYQGESNSVRYQDYQQVFSNMIQSWRTAWKQKDMPFYFVQIAPHYKQPPEIREAQLKTWQTVQHTGMVVITDVGDSTDIHPRNKQVPGERLANWALAKEYQIPVTYSGPVYKKKKIQKDKVILSFDYVRQGFLSDGKAIKGFEIAGADQHYYPATAVVQGTQVWVSSEQVKQPLYVRYAWGKYKPGNLYNAEGLPASPFRTDN</sequence>
<evidence type="ECO:0000259" key="2">
    <source>
        <dbReference type="Pfam" id="PF03629"/>
    </source>
</evidence>
<dbReference type="InterPro" id="IPR005181">
    <property type="entry name" value="SASA"/>
</dbReference>
<proteinExistence type="predicted"/>
<dbReference type="Proteomes" id="UP000254893">
    <property type="component" value="Unassembled WGS sequence"/>
</dbReference>
<evidence type="ECO:0000313" key="4">
    <source>
        <dbReference type="Proteomes" id="UP000254893"/>
    </source>
</evidence>
<organism evidence="3 4">
    <name type="scientific">Sphingobacterium spiritivorum</name>
    <name type="common">Flavobacterium spiritivorum</name>
    <dbReference type="NCBI Taxonomy" id="258"/>
    <lineage>
        <taxon>Bacteria</taxon>
        <taxon>Pseudomonadati</taxon>
        <taxon>Bacteroidota</taxon>
        <taxon>Sphingobacteriia</taxon>
        <taxon>Sphingobacteriales</taxon>
        <taxon>Sphingobacteriaceae</taxon>
        <taxon>Sphingobacterium</taxon>
    </lineage>
</organism>
<feature type="domain" description="Sialate O-acetylesterase" evidence="2">
    <location>
        <begin position="112"/>
        <end position="251"/>
    </location>
</feature>
<protein>
    <submittedName>
        <fullName evidence="3">Domain of uncharacterized function (DUF303)</fullName>
    </submittedName>
</protein>
<evidence type="ECO:0000256" key="1">
    <source>
        <dbReference type="ARBA" id="ARBA00022801"/>
    </source>
</evidence>
<dbReference type="PANTHER" id="PTHR22901">
    <property type="entry name" value="SIALATE O-ACETYLESTERASE"/>
    <property type="match status" value="1"/>
</dbReference>
<dbReference type="Pfam" id="PF03629">
    <property type="entry name" value="SASA"/>
    <property type="match status" value="2"/>
</dbReference>
<dbReference type="InterPro" id="IPR036514">
    <property type="entry name" value="SGNH_hydro_sf"/>
</dbReference>